<dbReference type="PANTHER" id="PTHR42928">
    <property type="entry name" value="TRICARBOXYLATE-BINDING PROTEIN"/>
    <property type="match status" value="1"/>
</dbReference>
<dbReference type="EMBL" id="VLTJ01000039">
    <property type="protein sequence ID" value="TSH90769.1"/>
    <property type="molecule type" value="Genomic_DNA"/>
</dbReference>
<dbReference type="OrthoDB" id="8678477at2"/>
<evidence type="ECO:0000313" key="3">
    <source>
        <dbReference type="Proteomes" id="UP000318405"/>
    </source>
</evidence>
<dbReference type="CDD" id="cd13578">
    <property type="entry name" value="PBP2_Bug27"/>
    <property type="match status" value="1"/>
</dbReference>
<dbReference type="SUPFAM" id="SSF53850">
    <property type="entry name" value="Periplasmic binding protein-like II"/>
    <property type="match status" value="1"/>
</dbReference>
<comment type="caution">
    <text evidence="2">The sequence shown here is derived from an EMBL/GenBank/DDBJ whole genome shotgun (WGS) entry which is preliminary data.</text>
</comment>
<dbReference type="Gene3D" id="3.40.190.10">
    <property type="entry name" value="Periplasmic binding protein-like II"/>
    <property type="match status" value="1"/>
</dbReference>
<gene>
    <name evidence="2" type="ORF">FOZ76_20895</name>
</gene>
<comment type="similarity">
    <text evidence="1">Belongs to the UPF0065 (bug) family.</text>
</comment>
<organism evidence="2 3">
    <name type="scientific">Verticiella sediminum</name>
    <dbReference type="NCBI Taxonomy" id="1247510"/>
    <lineage>
        <taxon>Bacteria</taxon>
        <taxon>Pseudomonadati</taxon>
        <taxon>Pseudomonadota</taxon>
        <taxon>Betaproteobacteria</taxon>
        <taxon>Burkholderiales</taxon>
        <taxon>Alcaligenaceae</taxon>
        <taxon>Verticiella</taxon>
    </lineage>
</organism>
<protein>
    <submittedName>
        <fullName evidence="2">Tripartite tricarboxylate transporter substrate binding protein</fullName>
    </submittedName>
</protein>
<dbReference type="Proteomes" id="UP000318405">
    <property type="component" value="Unassembled WGS sequence"/>
</dbReference>
<sequence>MVVATSLTHAQSFPAKPVRLVVPYPPGGTADIVARLVTDEWARQLGQAIVVENRSGAGGNIGVEAVIRSRADGYTIGLQTVSLAINPALYPKLNFEIPRDVTPIGMVAASQHVLVAHPDVGAADVPQLIELANKSPGTLTYASAGAGSTSHMAAELFKAQARVNILHIPYRGSAPGLVDNVSGVVDLSFPVLSTALGQIQTGNLRALAVTGASRSPLLPSVPTIQESGLAQYDFSTWTMVFAPADVPGDIVRILNESLNAALRSTEVQTRLLEQGFEASPSTPSAALERVESEVPVWAELVKNYNIKLD</sequence>
<evidence type="ECO:0000313" key="2">
    <source>
        <dbReference type="EMBL" id="TSH90769.1"/>
    </source>
</evidence>
<dbReference type="PIRSF" id="PIRSF017082">
    <property type="entry name" value="YflP"/>
    <property type="match status" value="1"/>
</dbReference>
<dbReference type="PANTHER" id="PTHR42928:SF5">
    <property type="entry name" value="BLR1237 PROTEIN"/>
    <property type="match status" value="1"/>
</dbReference>
<evidence type="ECO:0000256" key="1">
    <source>
        <dbReference type="ARBA" id="ARBA00006987"/>
    </source>
</evidence>
<accession>A0A556AD09</accession>
<dbReference type="AlphaFoldDB" id="A0A556AD09"/>
<reference evidence="2 3" key="1">
    <citation type="submission" date="2019-07" db="EMBL/GenBank/DDBJ databases">
        <title>Qingshengfaniella alkalisoli gen. nov., sp. nov., isolated from saline soil.</title>
        <authorList>
            <person name="Xu L."/>
            <person name="Huang X.-X."/>
            <person name="Sun J.-Q."/>
        </authorList>
    </citation>
    <scope>NUCLEOTIDE SEQUENCE [LARGE SCALE GENOMIC DNA]</scope>
    <source>
        <strain evidence="2 3">DSM 27279</strain>
    </source>
</reference>
<dbReference type="Gene3D" id="3.40.190.150">
    <property type="entry name" value="Bordetella uptake gene, domain 1"/>
    <property type="match status" value="1"/>
</dbReference>
<proteinExistence type="inferred from homology"/>
<dbReference type="InterPro" id="IPR005064">
    <property type="entry name" value="BUG"/>
</dbReference>
<name>A0A556AD09_9BURK</name>
<dbReference type="InterPro" id="IPR042100">
    <property type="entry name" value="Bug_dom1"/>
</dbReference>
<keyword evidence="3" id="KW-1185">Reference proteome</keyword>
<dbReference type="Pfam" id="PF03401">
    <property type="entry name" value="TctC"/>
    <property type="match status" value="1"/>
</dbReference>